<dbReference type="EMBL" id="JASPKY010000006">
    <property type="protein sequence ID" value="KAK9754683.1"/>
    <property type="molecule type" value="Genomic_DNA"/>
</dbReference>
<accession>A0AAW1N6C4</accession>
<evidence type="ECO:0000313" key="2">
    <source>
        <dbReference type="Proteomes" id="UP001458880"/>
    </source>
</evidence>
<comment type="caution">
    <text evidence="1">The sequence shown here is derived from an EMBL/GenBank/DDBJ whole genome shotgun (WGS) entry which is preliminary data.</text>
</comment>
<reference evidence="1 2" key="1">
    <citation type="journal article" date="2024" name="BMC Genomics">
        <title>De novo assembly and annotation of Popillia japonica's genome with initial clues to its potential as an invasive pest.</title>
        <authorList>
            <person name="Cucini C."/>
            <person name="Boschi S."/>
            <person name="Funari R."/>
            <person name="Cardaioli E."/>
            <person name="Iannotti N."/>
            <person name="Marturano G."/>
            <person name="Paoli F."/>
            <person name="Bruttini M."/>
            <person name="Carapelli A."/>
            <person name="Frati F."/>
            <person name="Nardi F."/>
        </authorList>
    </citation>
    <scope>NUCLEOTIDE SEQUENCE [LARGE SCALE GENOMIC DNA]</scope>
    <source>
        <strain evidence="1">DMR45628</strain>
    </source>
</reference>
<proteinExistence type="predicted"/>
<dbReference type="AlphaFoldDB" id="A0AAW1N6C4"/>
<gene>
    <name evidence="1" type="ORF">QE152_g1144</name>
</gene>
<dbReference type="Proteomes" id="UP001458880">
    <property type="component" value="Unassembled WGS sequence"/>
</dbReference>
<keyword evidence="2" id="KW-1185">Reference proteome</keyword>
<name>A0AAW1N6C4_POPJA</name>
<evidence type="ECO:0000313" key="1">
    <source>
        <dbReference type="EMBL" id="KAK9754683.1"/>
    </source>
</evidence>
<organism evidence="1 2">
    <name type="scientific">Popillia japonica</name>
    <name type="common">Japanese beetle</name>
    <dbReference type="NCBI Taxonomy" id="7064"/>
    <lineage>
        <taxon>Eukaryota</taxon>
        <taxon>Metazoa</taxon>
        <taxon>Ecdysozoa</taxon>
        <taxon>Arthropoda</taxon>
        <taxon>Hexapoda</taxon>
        <taxon>Insecta</taxon>
        <taxon>Pterygota</taxon>
        <taxon>Neoptera</taxon>
        <taxon>Endopterygota</taxon>
        <taxon>Coleoptera</taxon>
        <taxon>Polyphaga</taxon>
        <taxon>Scarabaeiformia</taxon>
        <taxon>Scarabaeidae</taxon>
        <taxon>Rutelinae</taxon>
        <taxon>Popillia</taxon>
    </lineage>
</organism>
<protein>
    <submittedName>
        <fullName evidence="1">Uncharacterized protein</fullName>
    </submittedName>
</protein>
<sequence length="174" mass="19423">MEVDSPILKRKHTPDSNNVIKRQKLEDIIINSNIASAKRKRDNSTDEEGLSALGALSGGAAAIAKAVNQGNQAKQQLPEAERHKKTMEAIAIELDEPLTLNDNHDKSSYLHLELDEPLTLNDNDSYEIGLVMFTSYNSIPNVDSTNNNFYYEEETITLPEGLYEVSDINKYEGK</sequence>